<gene>
    <name evidence="1" type="ORF">AVDCRST_MAG56-5038</name>
</gene>
<sequence length="112" mass="12741">MGIVGRTTLMGISVREYLHKLRKRFCIDSLVRRLMKVNPPPAPPRRGAATRRFPATRRLLFIFPYKIRSRRRTVTTGCVARRRTRGDLFPRQRAGGVRLPSSIKEGAGVVSP</sequence>
<reference evidence="1" key="1">
    <citation type="submission" date="2020-02" db="EMBL/GenBank/DDBJ databases">
        <authorList>
            <person name="Meier V. D."/>
        </authorList>
    </citation>
    <scope>NUCLEOTIDE SEQUENCE</scope>
    <source>
        <strain evidence="1">AVDCRST_MAG56</strain>
    </source>
</reference>
<name>A0A6J4K5C2_9SPHI</name>
<proteinExistence type="predicted"/>
<organism evidence="1">
    <name type="scientific">uncultured Cytophagales bacterium</name>
    <dbReference type="NCBI Taxonomy" id="158755"/>
    <lineage>
        <taxon>Bacteria</taxon>
        <taxon>Pseudomonadati</taxon>
        <taxon>Bacteroidota</taxon>
        <taxon>Sphingobacteriia</taxon>
        <taxon>Sphingobacteriales</taxon>
        <taxon>environmental samples</taxon>
    </lineage>
</organism>
<dbReference type="AlphaFoldDB" id="A0A6J4K5C2"/>
<evidence type="ECO:0000313" key="1">
    <source>
        <dbReference type="EMBL" id="CAA9296094.1"/>
    </source>
</evidence>
<protein>
    <submittedName>
        <fullName evidence="1">Uncharacterized protein</fullName>
    </submittedName>
</protein>
<accession>A0A6J4K5C2</accession>
<dbReference type="EMBL" id="CADCTQ010000418">
    <property type="protein sequence ID" value="CAA9296094.1"/>
    <property type="molecule type" value="Genomic_DNA"/>
</dbReference>